<reference evidence="2 3" key="1">
    <citation type="submission" date="2017-07" db="EMBL/GenBank/DDBJ databases">
        <title>Amycolatopsis alba DSM 44262 Genome sequencing and assembly.</title>
        <authorList>
            <person name="Kaur N."/>
            <person name="Mayilraj S."/>
        </authorList>
    </citation>
    <scope>NUCLEOTIDE SEQUENCE [LARGE SCALE GENOMIC DNA]</scope>
    <source>
        <strain evidence="2 3">DSM 44262</strain>
    </source>
</reference>
<accession>A0A229QXW8</accession>
<evidence type="ECO:0000313" key="2">
    <source>
        <dbReference type="EMBL" id="OXM39176.1"/>
    </source>
</evidence>
<dbReference type="Proteomes" id="UP000215563">
    <property type="component" value="Unassembled WGS sequence"/>
</dbReference>
<dbReference type="EMBL" id="NMQU01000280">
    <property type="protein sequence ID" value="OXM39176.1"/>
    <property type="molecule type" value="Genomic_DNA"/>
</dbReference>
<name>A0A229QXW8_AMYAL</name>
<dbReference type="InterPro" id="IPR049484">
    <property type="entry name" value="Rv0078-like_C"/>
</dbReference>
<dbReference type="Pfam" id="PF21351">
    <property type="entry name" value="TetR_C_41"/>
    <property type="match status" value="1"/>
</dbReference>
<feature type="domain" description="Transcriptional regulator Rv0078-like C-terminal" evidence="1">
    <location>
        <begin position="1"/>
        <end position="49"/>
    </location>
</feature>
<keyword evidence="3" id="KW-1185">Reference proteome</keyword>
<proteinExistence type="predicted"/>
<evidence type="ECO:0000259" key="1">
    <source>
        <dbReference type="Pfam" id="PF21351"/>
    </source>
</evidence>
<gene>
    <name evidence="2" type="ORF">CFP75_43880</name>
</gene>
<sequence>GEVDDVPVDVTARLLFGALSSAAIEIASSPEPKKVSAQVEEVLVRLLVGFRRVPAAEHGKAS</sequence>
<protein>
    <submittedName>
        <fullName evidence="2">TetR family transcriptional regulator</fullName>
    </submittedName>
</protein>
<comment type="caution">
    <text evidence="2">The sequence shown here is derived from an EMBL/GenBank/DDBJ whole genome shotgun (WGS) entry which is preliminary data.</text>
</comment>
<feature type="non-terminal residue" evidence="2">
    <location>
        <position position="1"/>
    </location>
</feature>
<dbReference type="AlphaFoldDB" id="A0A229QXW8"/>
<organism evidence="2 3">
    <name type="scientific">Amycolatopsis alba DSM 44262</name>
    <dbReference type="NCBI Taxonomy" id="1125972"/>
    <lineage>
        <taxon>Bacteria</taxon>
        <taxon>Bacillati</taxon>
        <taxon>Actinomycetota</taxon>
        <taxon>Actinomycetes</taxon>
        <taxon>Pseudonocardiales</taxon>
        <taxon>Pseudonocardiaceae</taxon>
        <taxon>Amycolatopsis</taxon>
    </lineage>
</organism>
<evidence type="ECO:0000313" key="3">
    <source>
        <dbReference type="Proteomes" id="UP000215563"/>
    </source>
</evidence>